<evidence type="ECO:0000256" key="1">
    <source>
        <dbReference type="SAM" id="MobiDB-lite"/>
    </source>
</evidence>
<protein>
    <submittedName>
        <fullName evidence="2">DUF1476 domain-containing protein</fullName>
    </submittedName>
</protein>
<name>A0A2R4WNI8_9HYPH</name>
<feature type="region of interest" description="Disordered" evidence="1">
    <location>
        <begin position="134"/>
        <end position="153"/>
    </location>
</feature>
<keyword evidence="3" id="KW-1185">Reference proteome</keyword>
<dbReference type="Gene3D" id="1.10.790.20">
    <property type="entry name" value="Domain of unknown function DUF1476"/>
    <property type="match status" value="1"/>
</dbReference>
<dbReference type="KEGG" id="mee:DA075_21025"/>
<dbReference type="Pfam" id="PF07345">
    <property type="entry name" value="ATPaseInh_sub_z"/>
    <property type="match status" value="1"/>
</dbReference>
<organism evidence="2 3">
    <name type="scientific">Methylobacterium currus</name>
    <dbReference type="NCBI Taxonomy" id="2051553"/>
    <lineage>
        <taxon>Bacteria</taxon>
        <taxon>Pseudomonadati</taxon>
        <taxon>Pseudomonadota</taxon>
        <taxon>Alphaproteobacteria</taxon>
        <taxon>Hyphomicrobiales</taxon>
        <taxon>Methylobacteriaceae</taxon>
        <taxon>Methylobacterium</taxon>
    </lineage>
</organism>
<dbReference type="InterPro" id="IPR009945">
    <property type="entry name" value="ATPase_inh_sub_z"/>
</dbReference>
<dbReference type="InterPro" id="IPR038293">
    <property type="entry name" value="ATPase_inh_sub_z_sf"/>
</dbReference>
<accession>A0A2R4WNI8</accession>
<dbReference type="Proteomes" id="UP000244755">
    <property type="component" value="Chromosome 1"/>
</dbReference>
<dbReference type="RefSeq" id="WP_099954876.1">
    <property type="nucleotide sequence ID" value="NZ_CP028843.1"/>
</dbReference>
<dbReference type="EMBL" id="CP028843">
    <property type="protein sequence ID" value="AWB23078.1"/>
    <property type="molecule type" value="Genomic_DNA"/>
</dbReference>
<evidence type="ECO:0000313" key="2">
    <source>
        <dbReference type="EMBL" id="AWB23078.1"/>
    </source>
</evidence>
<proteinExistence type="predicted"/>
<sequence>MTTFDAREEAFERQFVHEEDKRFQERTRRNRLLARWACARMELGPDAASRFTDTFVAQTVLLDDEALLARLAVELAAAGADEPVSVLCREMQRCAGLARAESRGGLALDQGSSLEPAREFDERGTISTNAACVTGSDAEGAMPKGAMPKGTMP</sequence>
<gene>
    <name evidence="2" type="ORF">DA075_21025</name>
</gene>
<dbReference type="OrthoDB" id="9810387at2"/>
<reference evidence="2 3" key="1">
    <citation type="submission" date="2018-04" db="EMBL/GenBank/DDBJ databases">
        <title>Methylobacterium sp. PR1016A genome.</title>
        <authorList>
            <person name="Park W."/>
        </authorList>
    </citation>
    <scope>NUCLEOTIDE SEQUENCE [LARGE SCALE GENOMIC DNA]</scope>
    <source>
        <strain evidence="2 3">PR1016A</strain>
    </source>
</reference>
<dbReference type="AlphaFoldDB" id="A0A2R4WNI8"/>
<evidence type="ECO:0000313" key="3">
    <source>
        <dbReference type="Proteomes" id="UP000244755"/>
    </source>
</evidence>